<evidence type="ECO:0000313" key="5">
    <source>
        <dbReference type="EMBL" id="QID84833.1"/>
    </source>
</evidence>
<dbReference type="InterPro" id="IPR003734">
    <property type="entry name" value="DUF155"/>
</dbReference>
<dbReference type="PANTHER" id="PTHR16255">
    <property type="entry name" value="REQUIRED FOR MEIOTIC NUCLEAR DIVISION PROTEIN 1 HOMOLOG"/>
    <property type="match status" value="1"/>
</dbReference>
<accession>A0A6C1E7H7</accession>
<dbReference type="AlphaFoldDB" id="A0A6C1E7H7"/>
<evidence type="ECO:0000259" key="4">
    <source>
        <dbReference type="Pfam" id="PF02582"/>
    </source>
</evidence>
<evidence type="ECO:0000313" key="6">
    <source>
        <dbReference type="Proteomes" id="UP000501346"/>
    </source>
</evidence>
<keyword evidence="3" id="KW-0472">Membrane</keyword>
<reference evidence="5 6" key="1">
    <citation type="journal article" date="2019" name="BMC Genomics">
        <title>Chromosome level assembly and comparative genome analysis confirm lager-brewing yeasts originated from a single hybridization.</title>
        <authorList>
            <person name="Salazar A.N."/>
            <person name="Gorter de Vries A.R."/>
            <person name="van den Broek M."/>
            <person name="Brouwers N."/>
            <person name="de la Torre Cortes P."/>
            <person name="Kuijpers N.G.A."/>
            <person name="Daran J.G."/>
            <person name="Abeel T."/>
        </authorList>
    </citation>
    <scope>NUCLEOTIDE SEQUENCE [LARGE SCALE GENOMIC DNA]</scope>
    <source>
        <strain evidence="5 6">CBS 1483</strain>
    </source>
</reference>
<evidence type="ECO:0000256" key="1">
    <source>
        <dbReference type="ARBA" id="ARBA00008306"/>
    </source>
</evidence>
<keyword evidence="3" id="KW-1133">Transmembrane helix</keyword>
<dbReference type="Proteomes" id="UP000501346">
    <property type="component" value="Chromosome SeVI"/>
</dbReference>
<feature type="region of interest" description="Disordered" evidence="2">
    <location>
        <begin position="347"/>
        <end position="421"/>
    </location>
</feature>
<feature type="compositionally biased region" description="Low complexity" evidence="2">
    <location>
        <begin position="383"/>
        <end position="396"/>
    </location>
</feature>
<keyword evidence="6" id="KW-1185">Reference proteome</keyword>
<name>A0A6C1E7H7_SACPS</name>
<feature type="region of interest" description="Disordered" evidence="2">
    <location>
        <begin position="286"/>
        <end position="320"/>
    </location>
</feature>
<gene>
    <name evidence="5" type="primary">RMD8_2</name>
    <name evidence="5" type="ORF">GRS66_007367</name>
</gene>
<sequence length="663" mass="76310">MSYKANQPSPGEMPKRSPSILVTDARSSKNRISAPFAGHAAGSRKSMENKNVERSQGIRSSNVGPSPMMKPAHSRRRSSGRFSDISIDNILSDNSEIPSARREERLSSSSSDRPRYYERLNSRRKMINPLPPRTSKTSQKLVLIPEEDDLNQFRNTPHNALDRQRPKVVSMKSSSHDRLPRHLRENPMARITAYNVADGFNLNLLYRFLEETHEVSPRLYDECLYVAYTLPLLPGKGGFRIKSNISKKTVGGKTLIDNLIDTSEQRDHHYEYYSGVETVEDANNNYELETNGGNNSTSQDTVTVPDHLPNPVGQQDSFNPMEPQFFAEETPLELEKRERIERMNMLKKEENDADDNGNSNSINDDDDDTENYVLEGTDQYLKSSRSQPSSASSAYTPSPPSSARRDSNRGYEMQKDNEHEGNDRHAEIFIFHYGVIVFWNFTEIQEKNILGDITFADYKNLMIRPLDEQDIETEQFHFEYDRDTERPRIFNDIVTLRSGDHIIELTLSHAIAQSSKLSRFESRISPILISVTKLPKRLALYGTLGLKREQLLKKSGKLFKLRVDVNLSSTILDTPEFFWSFEPSLHPLYVAMREYLEIDQRVQVLNDRCKVFLEFFDICVDSVAERNMARVTWWFILVILFGVIFSLAEIFVRYIIIHRHSTK</sequence>
<feature type="compositionally biased region" description="Polar residues" evidence="2">
    <location>
        <begin position="286"/>
        <end position="302"/>
    </location>
</feature>
<evidence type="ECO:0000256" key="2">
    <source>
        <dbReference type="SAM" id="MobiDB-lite"/>
    </source>
</evidence>
<dbReference type="InterPro" id="IPR051624">
    <property type="entry name" value="RMD1/Sad1-interacting"/>
</dbReference>
<comment type="similarity">
    <text evidence="1">Belongs to the RMD1/sif2 family.</text>
</comment>
<feature type="region of interest" description="Disordered" evidence="2">
    <location>
        <begin position="1"/>
        <end position="117"/>
    </location>
</feature>
<dbReference type="GO" id="GO:0005739">
    <property type="term" value="C:mitochondrion"/>
    <property type="evidence" value="ECO:0007669"/>
    <property type="project" value="UniProtKB-ARBA"/>
</dbReference>
<dbReference type="EMBL" id="CP049003">
    <property type="protein sequence ID" value="QID84833.1"/>
    <property type="molecule type" value="Genomic_DNA"/>
</dbReference>
<feature type="domain" description="DUF155" evidence="4">
    <location>
        <begin position="428"/>
        <end position="606"/>
    </location>
</feature>
<dbReference type="Pfam" id="PF02582">
    <property type="entry name" value="DUF155"/>
    <property type="match status" value="1"/>
</dbReference>
<feature type="compositionally biased region" description="Basic and acidic residues" evidence="2">
    <location>
        <begin position="99"/>
        <end position="117"/>
    </location>
</feature>
<evidence type="ECO:0000256" key="3">
    <source>
        <dbReference type="SAM" id="Phobius"/>
    </source>
</evidence>
<protein>
    <submittedName>
        <fullName evidence="5">Nuclear division protein</fullName>
    </submittedName>
</protein>
<dbReference type="OrthoDB" id="18302at2759"/>
<feature type="transmembrane region" description="Helical" evidence="3">
    <location>
        <begin position="633"/>
        <end position="656"/>
    </location>
</feature>
<feature type="compositionally biased region" description="Basic and acidic residues" evidence="2">
    <location>
        <begin position="403"/>
        <end position="421"/>
    </location>
</feature>
<organism evidence="5 6">
    <name type="scientific">Saccharomyces pastorianus</name>
    <name type="common">Lager yeast</name>
    <name type="synonym">Saccharomyces cerevisiae x Saccharomyces eubayanus</name>
    <dbReference type="NCBI Taxonomy" id="27292"/>
    <lineage>
        <taxon>Eukaryota</taxon>
        <taxon>Fungi</taxon>
        <taxon>Dikarya</taxon>
        <taxon>Ascomycota</taxon>
        <taxon>Saccharomycotina</taxon>
        <taxon>Saccharomycetes</taxon>
        <taxon>Saccharomycetales</taxon>
        <taxon>Saccharomycetaceae</taxon>
        <taxon>Saccharomyces</taxon>
    </lineage>
</organism>
<proteinExistence type="inferred from homology"/>
<dbReference type="PANTHER" id="PTHR16255:SF4">
    <property type="entry name" value="SPORULATION PROTEIN RMD8"/>
    <property type="match status" value="1"/>
</dbReference>
<keyword evidence="3" id="KW-0812">Transmembrane</keyword>